<comment type="caution">
    <text evidence="4">The sequence shown here is derived from an EMBL/GenBank/DDBJ whole genome shotgun (WGS) entry which is preliminary data.</text>
</comment>
<feature type="region of interest" description="Disordered" evidence="1">
    <location>
        <begin position="72"/>
        <end position="97"/>
    </location>
</feature>
<protein>
    <recommendedName>
        <fullName evidence="6">DUF4316 domain-containing protein</fullName>
    </recommendedName>
</protein>
<evidence type="ECO:0000313" key="5">
    <source>
        <dbReference type="Proteomes" id="UP000613208"/>
    </source>
</evidence>
<keyword evidence="5" id="KW-1185">Reference proteome</keyword>
<evidence type="ECO:0008006" key="6">
    <source>
        <dbReference type="Google" id="ProtNLM"/>
    </source>
</evidence>
<evidence type="ECO:0000259" key="2">
    <source>
        <dbReference type="Pfam" id="PF12957"/>
    </source>
</evidence>
<sequence length="353" mass="39305">MAGRISALDEKLAALGQTQEDYLPSEIEKFKDATGYEEFLDVDPVAIREAIQNPDKSHVDEMLAFAEQAGREYEAELSGQAPAPSPDDRETGETVRTPRGTFYVTDMSREQMEAAGYGFHHQSDDGKYLIMGNGSRSFAIRNEETQEHAAPEKMTVLVVEPMKEPYVKEIAPGLHSLQAEVGGDIAATYPFSDPVGLVCNDEGKLIGLELNRGLRDEHGEIYDIMAGTFLVVGLSEDSFTSLTPEQVQKYTEHFKQPEQFISLNGQIVALPVEPENPLRTAEMTLEDDYGMIDGVLNNGRRGEELEKAQGEVRRTTPEKKPSIRERLAEAKKECSERKPPDKAHQKKPPEHDL</sequence>
<dbReference type="EMBL" id="BLYI01000003">
    <property type="protein sequence ID" value="GFO83800.1"/>
    <property type="molecule type" value="Genomic_DNA"/>
</dbReference>
<accession>A0A916VBQ5</accession>
<organism evidence="4 5">
    <name type="scientific">Anaerostipes butyraticus</name>
    <dbReference type="NCBI Taxonomy" id="645466"/>
    <lineage>
        <taxon>Bacteria</taxon>
        <taxon>Bacillati</taxon>
        <taxon>Bacillota</taxon>
        <taxon>Clostridia</taxon>
        <taxon>Lachnospirales</taxon>
        <taxon>Lachnospiraceae</taxon>
        <taxon>Anaerostipes</taxon>
    </lineage>
</organism>
<reference evidence="4" key="1">
    <citation type="submission" date="2020-06" db="EMBL/GenBank/DDBJ databases">
        <title>Characterization of fructooligosaccharide metabolism and fructooligosaccharide-degrading enzymes in human commensal butyrate producers.</title>
        <authorList>
            <person name="Tanno H."/>
            <person name="Fujii T."/>
            <person name="Hirano K."/>
            <person name="Maeno S."/>
            <person name="Tonozuka T."/>
            <person name="Sakamoto M."/>
            <person name="Ohkuma M."/>
            <person name="Tochio T."/>
            <person name="Endo A."/>
        </authorList>
    </citation>
    <scope>NUCLEOTIDE SEQUENCE</scope>
    <source>
        <strain evidence="4">JCM 17466</strain>
    </source>
</reference>
<name>A0A916VBQ5_9FIRM</name>
<evidence type="ECO:0000256" key="1">
    <source>
        <dbReference type="SAM" id="MobiDB-lite"/>
    </source>
</evidence>
<gene>
    <name evidence="4" type="ORF">ANBU17_01470</name>
</gene>
<dbReference type="InterPro" id="IPR025465">
    <property type="entry name" value="DUF4316"/>
</dbReference>
<dbReference type="Pfam" id="PF14195">
    <property type="entry name" value="DUF4316"/>
    <property type="match status" value="1"/>
</dbReference>
<proteinExistence type="predicted"/>
<feature type="domain" description="DUF4316" evidence="3">
    <location>
        <begin position="274"/>
        <end position="322"/>
    </location>
</feature>
<feature type="region of interest" description="Disordered" evidence="1">
    <location>
        <begin position="306"/>
        <end position="353"/>
    </location>
</feature>
<evidence type="ECO:0000259" key="3">
    <source>
        <dbReference type="Pfam" id="PF14195"/>
    </source>
</evidence>
<dbReference type="Pfam" id="PF12957">
    <property type="entry name" value="DUF3846"/>
    <property type="match status" value="1"/>
</dbReference>
<dbReference type="Proteomes" id="UP000613208">
    <property type="component" value="Unassembled WGS sequence"/>
</dbReference>
<evidence type="ECO:0000313" key="4">
    <source>
        <dbReference type="EMBL" id="GFO83800.1"/>
    </source>
</evidence>
<dbReference type="AlphaFoldDB" id="A0A916VBQ5"/>
<feature type="domain" description="DUF3846" evidence="2">
    <location>
        <begin position="154"/>
        <end position="255"/>
    </location>
</feature>
<dbReference type="InterPro" id="IPR024559">
    <property type="entry name" value="DUF3846"/>
</dbReference>